<gene>
    <name evidence="14" type="ORF">GCM10012275_36090</name>
</gene>
<protein>
    <recommendedName>
        <fullName evidence="3">histidine kinase</fullName>
        <ecNumber evidence="3">2.7.13.3</ecNumber>
    </recommendedName>
</protein>
<dbReference type="Proteomes" id="UP000637578">
    <property type="component" value="Unassembled WGS sequence"/>
</dbReference>
<evidence type="ECO:0000313" key="15">
    <source>
        <dbReference type="Proteomes" id="UP000637578"/>
    </source>
</evidence>
<evidence type="ECO:0000259" key="13">
    <source>
        <dbReference type="PROSITE" id="PS50885"/>
    </source>
</evidence>
<dbReference type="AlphaFoldDB" id="A0A8J3CHG5"/>
<dbReference type="Pfam" id="PF02518">
    <property type="entry name" value="HATPase_c"/>
    <property type="match status" value="1"/>
</dbReference>
<evidence type="ECO:0000256" key="2">
    <source>
        <dbReference type="ARBA" id="ARBA00004236"/>
    </source>
</evidence>
<dbReference type="PANTHER" id="PTHR45436">
    <property type="entry name" value="SENSOR HISTIDINE KINASE YKOH"/>
    <property type="match status" value="1"/>
</dbReference>
<evidence type="ECO:0000256" key="9">
    <source>
        <dbReference type="ARBA" id="ARBA00023012"/>
    </source>
</evidence>
<dbReference type="InterPro" id="IPR003661">
    <property type="entry name" value="HisK_dim/P_dom"/>
</dbReference>
<evidence type="ECO:0000256" key="3">
    <source>
        <dbReference type="ARBA" id="ARBA00012438"/>
    </source>
</evidence>
<evidence type="ECO:0000256" key="8">
    <source>
        <dbReference type="ARBA" id="ARBA00022989"/>
    </source>
</evidence>
<keyword evidence="6 11" id="KW-0812">Transmembrane</keyword>
<keyword evidence="15" id="KW-1185">Reference proteome</keyword>
<accession>A0A8J3CHG5</accession>
<dbReference type="CDD" id="cd00082">
    <property type="entry name" value="HisKA"/>
    <property type="match status" value="1"/>
</dbReference>
<dbReference type="InterPro" id="IPR003660">
    <property type="entry name" value="HAMP_dom"/>
</dbReference>
<dbReference type="InterPro" id="IPR050428">
    <property type="entry name" value="TCS_sensor_his_kinase"/>
</dbReference>
<comment type="caution">
    <text evidence="14">The sequence shown here is derived from an EMBL/GenBank/DDBJ whole genome shotgun (WGS) entry which is preliminary data.</text>
</comment>
<dbReference type="InterPro" id="IPR004358">
    <property type="entry name" value="Sig_transdc_His_kin-like_C"/>
</dbReference>
<evidence type="ECO:0000256" key="7">
    <source>
        <dbReference type="ARBA" id="ARBA00022777"/>
    </source>
</evidence>
<evidence type="ECO:0000256" key="4">
    <source>
        <dbReference type="ARBA" id="ARBA00022553"/>
    </source>
</evidence>
<comment type="subcellular location">
    <subcellularLocation>
        <location evidence="2">Cell membrane</location>
    </subcellularLocation>
</comment>
<dbReference type="Pfam" id="PF00512">
    <property type="entry name" value="HisKA"/>
    <property type="match status" value="1"/>
</dbReference>
<dbReference type="EC" id="2.7.13.3" evidence="3"/>
<dbReference type="EMBL" id="BMMK01000016">
    <property type="protein sequence ID" value="GGM61990.1"/>
    <property type="molecule type" value="Genomic_DNA"/>
</dbReference>
<feature type="domain" description="Histidine kinase" evidence="12">
    <location>
        <begin position="254"/>
        <end position="470"/>
    </location>
</feature>
<dbReference type="CDD" id="cd06225">
    <property type="entry name" value="HAMP"/>
    <property type="match status" value="1"/>
</dbReference>
<keyword evidence="7 14" id="KW-0418">Kinase</keyword>
<evidence type="ECO:0000256" key="5">
    <source>
        <dbReference type="ARBA" id="ARBA00022679"/>
    </source>
</evidence>
<keyword evidence="10 11" id="KW-0472">Membrane</keyword>
<dbReference type="Gene3D" id="3.30.565.10">
    <property type="entry name" value="Histidine kinase-like ATPase, C-terminal domain"/>
    <property type="match status" value="1"/>
</dbReference>
<dbReference type="GO" id="GO:0000155">
    <property type="term" value="F:phosphorelay sensor kinase activity"/>
    <property type="evidence" value="ECO:0007669"/>
    <property type="project" value="InterPro"/>
</dbReference>
<comment type="catalytic activity">
    <reaction evidence="1">
        <text>ATP + protein L-histidine = ADP + protein N-phospho-L-histidine.</text>
        <dbReference type="EC" id="2.7.13.3"/>
    </reaction>
</comment>
<organism evidence="14 15">
    <name type="scientific">Longimycelium tulufanense</name>
    <dbReference type="NCBI Taxonomy" id="907463"/>
    <lineage>
        <taxon>Bacteria</taxon>
        <taxon>Bacillati</taxon>
        <taxon>Actinomycetota</taxon>
        <taxon>Actinomycetes</taxon>
        <taxon>Pseudonocardiales</taxon>
        <taxon>Pseudonocardiaceae</taxon>
        <taxon>Longimycelium</taxon>
    </lineage>
</organism>
<name>A0A8J3CHG5_9PSEU</name>
<dbReference type="SMART" id="SM00387">
    <property type="entry name" value="HATPase_c"/>
    <property type="match status" value="1"/>
</dbReference>
<feature type="transmembrane region" description="Helical" evidence="11">
    <location>
        <begin position="162"/>
        <end position="188"/>
    </location>
</feature>
<dbReference type="GO" id="GO:0005886">
    <property type="term" value="C:plasma membrane"/>
    <property type="evidence" value="ECO:0007669"/>
    <property type="project" value="UniProtKB-SubCell"/>
</dbReference>
<sequence length="476" mass="51307">MRSRLLAIVLTMLALVLLGFGVPLATRIADAAQQELFLDRQGDTLRFASIAQQPLVGSEPTEVDALAAELRRYHELFGVAAAVVDADGRLVVASPENLDLSEKGVRERIAVALAGRPSEPYELLMPWDHRPIVVAEPVVLEGRPSGAAVTLSPTDHLRGRVLVTWLVLTALGLLVLAAGAMLFAVPVVRWLLRPVQRLDAATHRVADGVARGRRAEPVGAASGPAELRRLTESFDRMAAAVTDTMSAQQAFVADASHQLRNPLTALRLRLYNLDGHVDTTAQPQYEGALEEVDRLTTVLDDLLALARAESGAREPETFDVDAIVADRSESWQTLAEERGVRFRRAGEQGLTVFAPPGVLSTVLDAVLDNALKFTREGTEVVVGTHRVGEMVEVSVRDHGPGLPEEELARATDRFWRSPAHQNVPGSGLGLAIVRTLLERAGGGLRLERPVADDPGAPEGLRVVLCLPAADTPHDHQ</sequence>
<evidence type="ECO:0000256" key="6">
    <source>
        <dbReference type="ARBA" id="ARBA00022692"/>
    </source>
</evidence>
<evidence type="ECO:0000313" key="14">
    <source>
        <dbReference type="EMBL" id="GGM61990.1"/>
    </source>
</evidence>
<dbReference type="Gene3D" id="1.10.287.130">
    <property type="match status" value="1"/>
</dbReference>
<dbReference type="PROSITE" id="PS50885">
    <property type="entry name" value="HAMP"/>
    <property type="match status" value="1"/>
</dbReference>
<dbReference type="PRINTS" id="PR00344">
    <property type="entry name" value="BCTRLSENSOR"/>
</dbReference>
<reference evidence="14" key="2">
    <citation type="submission" date="2020-09" db="EMBL/GenBank/DDBJ databases">
        <authorList>
            <person name="Sun Q."/>
            <person name="Zhou Y."/>
        </authorList>
    </citation>
    <scope>NUCLEOTIDE SEQUENCE</scope>
    <source>
        <strain evidence="14">CGMCC 4.5737</strain>
    </source>
</reference>
<dbReference type="Pfam" id="PF00672">
    <property type="entry name" value="HAMP"/>
    <property type="match status" value="1"/>
</dbReference>
<evidence type="ECO:0000256" key="1">
    <source>
        <dbReference type="ARBA" id="ARBA00000085"/>
    </source>
</evidence>
<evidence type="ECO:0000256" key="10">
    <source>
        <dbReference type="ARBA" id="ARBA00023136"/>
    </source>
</evidence>
<dbReference type="PANTHER" id="PTHR45436:SF5">
    <property type="entry name" value="SENSOR HISTIDINE KINASE TRCS"/>
    <property type="match status" value="1"/>
</dbReference>
<feature type="domain" description="HAMP" evidence="13">
    <location>
        <begin position="189"/>
        <end position="246"/>
    </location>
</feature>
<proteinExistence type="predicted"/>
<dbReference type="SMART" id="SM00304">
    <property type="entry name" value="HAMP"/>
    <property type="match status" value="1"/>
</dbReference>
<keyword evidence="4" id="KW-0597">Phosphoprotein</keyword>
<keyword evidence="5" id="KW-0808">Transferase</keyword>
<evidence type="ECO:0000259" key="12">
    <source>
        <dbReference type="PROSITE" id="PS50109"/>
    </source>
</evidence>
<reference evidence="14" key="1">
    <citation type="journal article" date="2014" name="Int. J. Syst. Evol. Microbiol.">
        <title>Complete genome sequence of Corynebacterium casei LMG S-19264T (=DSM 44701T), isolated from a smear-ripened cheese.</title>
        <authorList>
            <consortium name="US DOE Joint Genome Institute (JGI-PGF)"/>
            <person name="Walter F."/>
            <person name="Albersmeier A."/>
            <person name="Kalinowski J."/>
            <person name="Ruckert C."/>
        </authorList>
    </citation>
    <scope>NUCLEOTIDE SEQUENCE</scope>
    <source>
        <strain evidence="14">CGMCC 4.5737</strain>
    </source>
</reference>
<dbReference type="InterPro" id="IPR036890">
    <property type="entry name" value="HATPase_C_sf"/>
</dbReference>
<dbReference type="InterPro" id="IPR003594">
    <property type="entry name" value="HATPase_dom"/>
</dbReference>
<dbReference type="InterPro" id="IPR005467">
    <property type="entry name" value="His_kinase_dom"/>
</dbReference>
<dbReference type="CDD" id="cd00075">
    <property type="entry name" value="HATPase"/>
    <property type="match status" value="1"/>
</dbReference>
<dbReference type="SMART" id="SM00388">
    <property type="entry name" value="HisKA"/>
    <property type="match status" value="1"/>
</dbReference>
<keyword evidence="8 11" id="KW-1133">Transmembrane helix</keyword>
<dbReference type="PROSITE" id="PS50109">
    <property type="entry name" value="HIS_KIN"/>
    <property type="match status" value="1"/>
</dbReference>
<dbReference type="InterPro" id="IPR036097">
    <property type="entry name" value="HisK_dim/P_sf"/>
</dbReference>
<evidence type="ECO:0000256" key="11">
    <source>
        <dbReference type="SAM" id="Phobius"/>
    </source>
</evidence>
<dbReference type="SUPFAM" id="SSF55874">
    <property type="entry name" value="ATPase domain of HSP90 chaperone/DNA topoisomerase II/histidine kinase"/>
    <property type="match status" value="1"/>
</dbReference>
<dbReference type="SUPFAM" id="SSF47384">
    <property type="entry name" value="Homodimeric domain of signal transducing histidine kinase"/>
    <property type="match status" value="1"/>
</dbReference>
<keyword evidence="9" id="KW-0902">Two-component regulatory system</keyword>
<dbReference type="RefSeq" id="WP_189059150.1">
    <property type="nucleotide sequence ID" value="NZ_BMMK01000016.1"/>
</dbReference>